<sequence length="119" mass="13200">MGSLPPLVNAHVGAAREPGIDDENTPKRTRPTEPFAQGRIIVQAQSFAKPVHGVFVPHFPYRLLHMVRMVMMMLGLMLVWALLLGAFTADAGRMLVMLLNPAKKQHTIAIFIIDHSTPH</sequence>
<organism evidence="2 3">
    <name type="scientific">Anopheles melas</name>
    <dbReference type="NCBI Taxonomy" id="34690"/>
    <lineage>
        <taxon>Eukaryota</taxon>
        <taxon>Metazoa</taxon>
        <taxon>Ecdysozoa</taxon>
        <taxon>Arthropoda</taxon>
        <taxon>Hexapoda</taxon>
        <taxon>Insecta</taxon>
        <taxon>Pterygota</taxon>
        <taxon>Neoptera</taxon>
        <taxon>Endopterygota</taxon>
        <taxon>Diptera</taxon>
        <taxon>Nematocera</taxon>
        <taxon>Culicoidea</taxon>
        <taxon>Culicidae</taxon>
        <taxon>Anophelinae</taxon>
        <taxon>Anopheles</taxon>
    </lineage>
</organism>
<keyword evidence="1" id="KW-0812">Transmembrane</keyword>
<reference evidence="3" key="1">
    <citation type="submission" date="2014-01" db="EMBL/GenBank/DDBJ databases">
        <title>The Genome Sequence of Anopheles melas CM1001059_A (V2).</title>
        <authorList>
            <consortium name="The Broad Institute Genomics Platform"/>
            <person name="Neafsey D.E."/>
            <person name="Besansky N."/>
            <person name="Howell P."/>
            <person name="Walton C."/>
            <person name="Young S.K."/>
            <person name="Zeng Q."/>
            <person name="Gargeya S."/>
            <person name="Fitzgerald M."/>
            <person name="Haas B."/>
            <person name="Abouelleil A."/>
            <person name="Allen A.W."/>
            <person name="Alvarado L."/>
            <person name="Arachchi H.M."/>
            <person name="Berlin A.M."/>
            <person name="Chapman S.B."/>
            <person name="Gainer-Dewar J."/>
            <person name="Goldberg J."/>
            <person name="Griggs A."/>
            <person name="Gujja S."/>
            <person name="Hansen M."/>
            <person name="Howarth C."/>
            <person name="Imamovic A."/>
            <person name="Ireland A."/>
            <person name="Larimer J."/>
            <person name="McCowan C."/>
            <person name="Murphy C."/>
            <person name="Pearson M."/>
            <person name="Poon T.W."/>
            <person name="Priest M."/>
            <person name="Roberts A."/>
            <person name="Saif S."/>
            <person name="Shea T."/>
            <person name="Sisk P."/>
            <person name="Sykes S."/>
            <person name="Wortman J."/>
            <person name="Nusbaum C."/>
            <person name="Birren B."/>
        </authorList>
    </citation>
    <scope>NUCLEOTIDE SEQUENCE [LARGE SCALE GENOMIC DNA]</scope>
    <source>
        <strain evidence="3">CM1001059</strain>
    </source>
</reference>
<protein>
    <submittedName>
        <fullName evidence="2">Uncharacterized protein</fullName>
    </submittedName>
</protein>
<accession>A0A182UGC8</accession>
<keyword evidence="1" id="KW-0472">Membrane</keyword>
<evidence type="ECO:0000313" key="2">
    <source>
        <dbReference type="EnsemblMetazoa" id="AMEC019913-PA"/>
    </source>
</evidence>
<dbReference type="AlphaFoldDB" id="A0A182UGC8"/>
<evidence type="ECO:0000256" key="1">
    <source>
        <dbReference type="SAM" id="Phobius"/>
    </source>
</evidence>
<evidence type="ECO:0000313" key="3">
    <source>
        <dbReference type="Proteomes" id="UP000075902"/>
    </source>
</evidence>
<name>A0A182UGC8_9DIPT</name>
<dbReference type="Proteomes" id="UP000075902">
    <property type="component" value="Unassembled WGS sequence"/>
</dbReference>
<feature type="transmembrane region" description="Helical" evidence="1">
    <location>
        <begin position="69"/>
        <end position="89"/>
    </location>
</feature>
<dbReference type="VEuPathDB" id="VectorBase:AMEC019913"/>
<keyword evidence="3" id="KW-1185">Reference proteome</keyword>
<keyword evidence="1" id="KW-1133">Transmembrane helix</keyword>
<dbReference type="EnsemblMetazoa" id="AMEC019913-RA">
    <property type="protein sequence ID" value="AMEC019913-PA"/>
    <property type="gene ID" value="AMEC019913"/>
</dbReference>
<proteinExistence type="predicted"/>
<reference evidence="2" key="2">
    <citation type="submission" date="2020-05" db="UniProtKB">
        <authorList>
            <consortium name="EnsemblMetazoa"/>
        </authorList>
    </citation>
    <scope>IDENTIFICATION</scope>
    <source>
        <strain evidence="2">CM1001059</strain>
    </source>
</reference>